<dbReference type="InterPro" id="IPR051257">
    <property type="entry name" value="Diverse_CBS-Domain"/>
</dbReference>
<comment type="caution">
    <text evidence="5">The sequence shown here is derived from an EMBL/GenBank/DDBJ whole genome shotgun (WGS) entry which is preliminary data.</text>
</comment>
<evidence type="ECO:0000259" key="4">
    <source>
        <dbReference type="PROSITE" id="PS51371"/>
    </source>
</evidence>
<dbReference type="CDD" id="cd05401">
    <property type="entry name" value="NT_GlnE_GlnD_like"/>
    <property type="match status" value="1"/>
</dbReference>
<dbReference type="InterPro" id="IPR046342">
    <property type="entry name" value="CBS_dom_sf"/>
</dbReference>
<keyword evidence="1 2" id="KW-0129">CBS domain</keyword>
<dbReference type="EMBL" id="JASZYV010000001">
    <property type="protein sequence ID" value="MDM0043083.1"/>
    <property type="molecule type" value="Genomic_DNA"/>
</dbReference>
<dbReference type="Pfam" id="PF00571">
    <property type="entry name" value="CBS"/>
    <property type="match status" value="1"/>
</dbReference>
<evidence type="ECO:0000256" key="2">
    <source>
        <dbReference type="PROSITE-ProRule" id="PRU00703"/>
    </source>
</evidence>
<gene>
    <name evidence="5" type="ORF">QTH91_01180</name>
</gene>
<evidence type="ECO:0000256" key="1">
    <source>
        <dbReference type="ARBA" id="ARBA00023122"/>
    </source>
</evidence>
<dbReference type="PROSITE" id="PS50042">
    <property type="entry name" value="CNMP_BINDING_3"/>
    <property type="match status" value="1"/>
</dbReference>
<dbReference type="InterPro" id="IPR000595">
    <property type="entry name" value="cNMP-bd_dom"/>
</dbReference>
<dbReference type="PANTHER" id="PTHR43080:SF2">
    <property type="entry name" value="CBS DOMAIN-CONTAINING PROTEIN"/>
    <property type="match status" value="1"/>
</dbReference>
<dbReference type="PROSITE" id="PS51371">
    <property type="entry name" value="CBS"/>
    <property type="match status" value="1"/>
</dbReference>
<dbReference type="Pfam" id="PF10335">
    <property type="entry name" value="DUF294_C"/>
    <property type="match status" value="1"/>
</dbReference>
<dbReference type="Proteomes" id="UP001174908">
    <property type="component" value="Unassembled WGS sequence"/>
</dbReference>
<evidence type="ECO:0000313" key="5">
    <source>
        <dbReference type="EMBL" id="MDM0043083.1"/>
    </source>
</evidence>
<dbReference type="RefSeq" id="WP_286658207.1">
    <property type="nucleotide sequence ID" value="NZ_JASZYV010000001.1"/>
</dbReference>
<feature type="domain" description="CBS" evidence="4">
    <location>
        <begin position="217"/>
        <end position="275"/>
    </location>
</feature>
<dbReference type="SUPFAM" id="SSF54631">
    <property type="entry name" value="CBS-domain pair"/>
    <property type="match status" value="1"/>
</dbReference>
<dbReference type="CDD" id="cd00038">
    <property type="entry name" value="CAP_ED"/>
    <property type="match status" value="1"/>
</dbReference>
<dbReference type="InterPro" id="IPR005105">
    <property type="entry name" value="GlnD_Uridyltrans_N"/>
</dbReference>
<reference evidence="5" key="1">
    <citation type="submission" date="2023-06" db="EMBL/GenBank/DDBJ databases">
        <authorList>
            <person name="Jiang Y."/>
            <person name="Liu Q."/>
        </authorList>
    </citation>
    <scope>NUCLEOTIDE SEQUENCE</scope>
    <source>
        <strain evidence="5">CGMCC 1.12089</strain>
    </source>
</reference>
<dbReference type="Gene3D" id="3.10.580.10">
    <property type="entry name" value="CBS-domain"/>
    <property type="match status" value="1"/>
</dbReference>
<name>A0ABT7N579_9BURK</name>
<organism evidence="5 6">
    <name type="scientific">Variovorax dokdonensis</name>
    <dbReference type="NCBI Taxonomy" id="344883"/>
    <lineage>
        <taxon>Bacteria</taxon>
        <taxon>Pseudomonadati</taxon>
        <taxon>Pseudomonadota</taxon>
        <taxon>Betaproteobacteria</taxon>
        <taxon>Burkholderiales</taxon>
        <taxon>Comamonadaceae</taxon>
        <taxon>Variovorax</taxon>
    </lineage>
</organism>
<keyword evidence="6" id="KW-1185">Reference proteome</keyword>
<protein>
    <submittedName>
        <fullName evidence="5">Nucleotidyltransferase substrate binding domain-containing protein</fullName>
    </submittedName>
</protein>
<dbReference type="InterPro" id="IPR018821">
    <property type="entry name" value="DUF294_put_nucleoTrafse_sb-bd"/>
</dbReference>
<dbReference type="InterPro" id="IPR000644">
    <property type="entry name" value="CBS_dom"/>
</dbReference>
<dbReference type="InterPro" id="IPR018490">
    <property type="entry name" value="cNMP-bd_dom_sf"/>
</dbReference>
<accession>A0ABT7N579</accession>
<dbReference type="Gene3D" id="2.60.120.10">
    <property type="entry name" value="Jelly Rolls"/>
    <property type="match status" value="1"/>
</dbReference>
<sequence>MPSAFNFEASPFDCLDAYERQIVQDGVVIAYFPKDQVILDAGAAATHLYVLIKGFVRQESGGETIASYGPDDTFDGRGLMAGRTSSRFVATEEVLAYELSHEAVNALIARNAAFGALLFADLSNKLDAIAGRQGRHELQSLNLTRADQAGLRPPHFVDADTDVLSVVRLFQAQRTTNVIVRDMTATPPRLGIFTATALQRAVLEGTPLDRLPVGAVANFNLVCVRASDPVGDALTVMVRHAVHRVVVTSDDDATQIVGVLEALDLFSFLSNHSYLINREIAEADDLSGLRTAAARIEPLIALLHRGGTRVGQIAALVQALNAKLFERAWAFIAPPDLVANSCLIVMGSEGRGEQLLRTDQDNGLLLRDGYEPPEQLQAVCDSFSQALSDFGYPPCRGGVMLSNPAWRGSERDFSDRARDWLLRADGDSLMSLAIFLDAHAVCGDTGLLETVRGRIFAAANDNDVRLARFAAAIDAFAEDENWWSRLWAPGPSLAGRLDPKKQGTFPIVHGVRSLALQAHVRETSTAARLDALVAAGQIDRGLATDVLESLHFFMRLKLQAGLEEIDRGQAVSGSVDLARMSSLDRDLLKDTLDVVKRFRRLLRMRFRLDAL</sequence>
<dbReference type="SUPFAM" id="SSF51206">
    <property type="entry name" value="cAMP-binding domain-like"/>
    <property type="match status" value="1"/>
</dbReference>
<evidence type="ECO:0000313" key="6">
    <source>
        <dbReference type="Proteomes" id="UP001174908"/>
    </source>
</evidence>
<dbReference type="Pfam" id="PF03445">
    <property type="entry name" value="DUF294"/>
    <property type="match status" value="1"/>
</dbReference>
<dbReference type="PANTHER" id="PTHR43080">
    <property type="entry name" value="CBS DOMAIN-CONTAINING PROTEIN CBSX3, MITOCHONDRIAL"/>
    <property type="match status" value="1"/>
</dbReference>
<dbReference type="InterPro" id="IPR014710">
    <property type="entry name" value="RmlC-like_jellyroll"/>
</dbReference>
<evidence type="ECO:0000259" key="3">
    <source>
        <dbReference type="PROSITE" id="PS50042"/>
    </source>
</evidence>
<proteinExistence type="predicted"/>
<dbReference type="SMART" id="SM00116">
    <property type="entry name" value="CBS"/>
    <property type="match status" value="1"/>
</dbReference>
<dbReference type="Pfam" id="PF00027">
    <property type="entry name" value="cNMP_binding"/>
    <property type="match status" value="1"/>
</dbReference>
<feature type="domain" description="Cyclic nucleotide-binding" evidence="3">
    <location>
        <begin position="11"/>
        <end position="125"/>
    </location>
</feature>